<feature type="domain" description="Alpha-L-rhamnosidase C-terminal" evidence="2">
    <location>
        <begin position="740"/>
        <end position="796"/>
    </location>
</feature>
<dbReference type="AlphaFoldDB" id="A0A1E3A540"/>
<accession>A0A1E3A540</accession>
<dbReference type="Gene3D" id="1.50.10.10">
    <property type="match status" value="1"/>
</dbReference>
<comment type="caution">
    <text evidence="3">The sequence shown here is derived from an EMBL/GenBank/DDBJ whole genome shotgun (WGS) entry which is preliminary data.</text>
</comment>
<evidence type="ECO:0000259" key="1">
    <source>
        <dbReference type="Pfam" id="PF17389"/>
    </source>
</evidence>
<dbReference type="GO" id="GO:0005975">
    <property type="term" value="P:carbohydrate metabolic process"/>
    <property type="evidence" value="ECO:0007669"/>
    <property type="project" value="InterPro"/>
</dbReference>
<dbReference type="SUPFAM" id="SSF48208">
    <property type="entry name" value="Six-hairpin glycosidases"/>
    <property type="match status" value="1"/>
</dbReference>
<name>A0A1E3A540_9FIRM</name>
<dbReference type="PANTHER" id="PTHR34987:SF2">
    <property type="entry name" value="B, PUTATIVE (AFU_ORTHOLOGUE AFUA_7G05040)-RELATED"/>
    <property type="match status" value="1"/>
</dbReference>
<dbReference type="InterPro" id="IPR035396">
    <property type="entry name" value="Bac_rhamnosid6H"/>
</dbReference>
<dbReference type="InterPro" id="IPR012341">
    <property type="entry name" value="6hp_glycosidase-like_sf"/>
</dbReference>
<sequence>MKKKIFQKARPVFVPGMEAKPDTLAAFRCDFTVQPGKTYKLAIAAHTFYRAYINGVFLGAGPAPAPFGMLKADRYRLEGLKEGLNRLAVEVIGYVPSENNYATHETSCLIAELTEENKVICATGDAGFTCGLLTQKDCEAETLSFGRRVPLEAYYLDEAYTAWRTGAIPGAAACRETGEERIIRERGTAIPDFSIREGFRMLGVYSLRERPEEWKAQSWWESDAYISRCGGERMKRPAYEDSLLEDTVYEGRLEEEKGTDGRRIYKLSGHEAPAALEFVMEEAETGFIGIAFSSEGPVTVDILWNDYLDGRGLLPVKADNVNRVIRLHSEGGSFAFEAMEPHFLKYIKVIFRGGKRVSLDRLYVRTYHFPDSPASGFVCSDKEMNCIYEGARRTLLTNSLAFFLDSPERERGGWAGDSYWTGRAAAMLLSDTTLERSMLTDFLAADYSVMQEGSFPACCSGGARKDPCMMYSWNLFLLLELTDYYRRTWDEEMKEAYRERVSLFLEASQAYKNSLGVLENIPGSMFIDWSQSNDASHTTPICTAANGLYAFTLQRLGEMYHRADYIEEAECVRAVFRKFYDKVKGSRNDLFTMYPLLPDSMTVTEDGLTGNGAYSEAAQYYYFWTGLLSVKDAPALWKMLKEEYGPCPEKYRGTAHLRVGNCGVFFGYMMRFELLAHHGETALLEKEMKHLCGYMLSQDPGTFWETLSGTDSRNHGFGAYYGAILMRVFLGMEIPDRENKRVRFVPRPGSLQWAKGTMDTADGRISAFWSLGDEGIRMEMSAPEGYQIEAVIPEEYGYVRCMTVNGVQTDISGPILTGNKLSLELCRKE</sequence>
<dbReference type="Pfam" id="PF17390">
    <property type="entry name" value="Bac_rhamnosid_C"/>
    <property type="match status" value="1"/>
</dbReference>
<proteinExistence type="predicted"/>
<evidence type="ECO:0000313" key="3">
    <source>
        <dbReference type="EMBL" id="ODM03356.1"/>
    </source>
</evidence>
<dbReference type="EMBL" id="MCGH01000003">
    <property type="protein sequence ID" value="ODM03356.1"/>
    <property type="molecule type" value="Genomic_DNA"/>
</dbReference>
<protein>
    <submittedName>
        <fullName evidence="3">Bacterial alpha-L-rhamnosidase</fullName>
    </submittedName>
</protein>
<feature type="domain" description="Alpha-L-rhamnosidase six-hairpin glycosidase" evidence="1">
    <location>
        <begin position="374"/>
        <end position="718"/>
    </location>
</feature>
<reference evidence="3 4" key="1">
    <citation type="submission" date="2016-07" db="EMBL/GenBank/DDBJ databases">
        <title>Characterization of isolates of Eisenbergiella tayi derived from blood cultures, using whole genome sequencing.</title>
        <authorList>
            <person name="Burdz T."/>
            <person name="Wiebe D."/>
            <person name="Huynh C."/>
            <person name="Bernard K."/>
        </authorList>
    </citation>
    <scope>NUCLEOTIDE SEQUENCE [LARGE SCALE GENOMIC DNA]</scope>
    <source>
        <strain evidence="3 4">NML 110608</strain>
    </source>
</reference>
<organism evidence="3 4">
    <name type="scientific">Eisenbergiella tayi</name>
    <dbReference type="NCBI Taxonomy" id="1432052"/>
    <lineage>
        <taxon>Bacteria</taxon>
        <taxon>Bacillati</taxon>
        <taxon>Bacillota</taxon>
        <taxon>Clostridia</taxon>
        <taxon>Lachnospirales</taxon>
        <taxon>Lachnospiraceae</taxon>
        <taxon>Eisenbergiella</taxon>
    </lineage>
</organism>
<dbReference type="InterPro" id="IPR008928">
    <property type="entry name" value="6-hairpin_glycosidase_sf"/>
</dbReference>
<dbReference type="PANTHER" id="PTHR34987">
    <property type="entry name" value="C, PUTATIVE (AFU_ORTHOLOGUE AFUA_3G02880)-RELATED"/>
    <property type="match status" value="1"/>
</dbReference>
<dbReference type="Pfam" id="PF17389">
    <property type="entry name" value="Bac_rhamnosid6H"/>
    <property type="match status" value="1"/>
</dbReference>
<gene>
    <name evidence="3" type="ORF">BEI61_04151</name>
</gene>
<evidence type="ECO:0000313" key="4">
    <source>
        <dbReference type="Proteomes" id="UP000094067"/>
    </source>
</evidence>
<dbReference type="RefSeq" id="WP_069153852.1">
    <property type="nucleotide sequence ID" value="NZ_MCGH01000003.1"/>
</dbReference>
<dbReference type="Gene3D" id="2.60.420.10">
    <property type="entry name" value="Maltose phosphorylase, domain 3"/>
    <property type="match status" value="1"/>
</dbReference>
<dbReference type="Proteomes" id="UP000094067">
    <property type="component" value="Unassembled WGS sequence"/>
</dbReference>
<evidence type="ECO:0000259" key="2">
    <source>
        <dbReference type="Pfam" id="PF17390"/>
    </source>
</evidence>
<dbReference type="InterPro" id="IPR035398">
    <property type="entry name" value="Bac_rhamnosid_C"/>
</dbReference>
<dbReference type="Gene3D" id="2.60.120.260">
    <property type="entry name" value="Galactose-binding domain-like"/>
    <property type="match status" value="1"/>
</dbReference>